<reference evidence="2" key="2">
    <citation type="submission" date="2020-09" db="EMBL/GenBank/DDBJ databases">
        <authorList>
            <person name="Sun Q."/>
            <person name="Zhou Y."/>
        </authorList>
    </citation>
    <scope>NUCLEOTIDE SEQUENCE</scope>
    <source>
        <strain evidence="2">CGMCC 4.3508</strain>
    </source>
</reference>
<sequence>MNTWRDLAPSTRKALLQGEPAGDPDTDRIARAYAEKRLGRSQLKIFLIGIPIGLVVGLLLGLLVAMLDLPFGIVAPVLVAVWLGYWFFEARRKLALVRLLNVSQGAPRVPVVPGVQEGLEIRVPTVGVLRMMLPFLGTFAIPVAAGLLLSAPAITAAAAVLAIPVIAYFGHLLSWSIPGHPTVLDADGVHSPKDGVRVSWEAVREIRVVPLRATAGDSRQVIAFMLHDDETYLRQLPRWQALLAKMNKKTYLSPLVFMDSMVDKSIAEIAASAAAWSGIAVSKAG</sequence>
<evidence type="ECO:0000313" key="2">
    <source>
        <dbReference type="EMBL" id="GGL45863.1"/>
    </source>
</evidence>
<reference evidence="2" key="1">
    <citation type="journal article" date="2014" name="Int. J. Syst. Evol. Microbiol.">
        <title>Complete genome sequence of Corynebacterium casei LMG S-19264T (=DSM 44701T), isolated from a smear-ripened cheese.</title>
        <authorList>
            <consortium name="US DOE Joint Genome Institute (JGI-PGF)"/>
            <person name="Walter F."/>
            <person name="Albersmeier A."/>
            <person name="Kalinowski J."/>
            <person name="Ruckert C."/>
        </authorList>
    </citation>
    <scope>NUCLEOTIDE SEQUENCE</scope>
    <source>
        <strain evidence="2">CGMCC 4.3508</strain>
    </source>
</reference>
<feature type="transmembrane region" description="Helical" evidence="1">
    <location>
        <begin position="45"/>
        <end position="65"/>
    </location>
</feature>
<evidence type="ECO:0000313" key="3">
    <source>
        <dbReference type="Proteomes" id="UP000638263"/>
    </source>
</evidence>
<feature type="transmembrane region" description="Helical" evidence="1">
    <location>
        <begin position="71"/>
        <end position="88"/>
    </location>
</feature>
<comment type="caution">
    <text evidence="2">The sequence shown here is derived from an EMBL/GenBank/DDBJ whole genome shotgun (WGS) entry which is preliminary data.</text>
</comment>
<evidence type="ECO:0000256" key="1">
    <source>
        <dbReference type="SAM" id="Phobius"/>
    </source>
</evidence>
<name>A0A917RZV4_9NOCA</name>
<protein>
    <submittedName>
        <fullName evidence="2">Uncharacterized protein</fullName>
    </submittedName>
</protein>
<dbReference type="EMBL" id="BMMH01000041">
    <property type="protein sequence ID" value="GGL45863.1"/>
    <property type="molecule type" value="Genomic_DNA"/>
</dbReference>
<feature type="transmembrane region" description="Helical" evidence="1">
    <location>
        <begin position="154"/>
        <end position="173"/>
    </location>
</feature>
<keyword evidence="1" id="KW-0472">Membrane</keyword>
<keyword evidence="1" id="KW-0812">Transmembrane</keyword>
<proteinExistence type="predicted"/>
<organism evidence="2 3">
    <name type="scientific">Nocardia jinanensis</name>
    <dbReference type="NCBI Taxonomy" id="382504"/>
    <lineage>
        <taxon>Bacteria</taxon>
        <taxon>Bacillati</taxon>
        <taxon>Actinomycetota</taxon>
        <taxon>Actinomycetes</taxon>
        <taxon>Mycobacteriales</taxon>
        <taxon>Nocardiaceae</taxon>
        <taxon>Nocardia</taxon>
    </lineage>
</organism>
<keyword evidence="3" id="KW-1185">Reference proteome</keyword>
<feature type="transmembrane region" description="Helical" evidence="1">
    <location>
        <begin position="128"/>
        <end position="148"/>
    </location>
</feature>
<gene>
    <name evidence="2" type="ORF">GCM10011588_70770</name>
</gene>
<dbReference type="AlphaFoldDB" id="A0A917RZV4"/>
<keyword evidence="1" id="KW-1133">Transmembrane helix</keyword>
<accession>A0A917RZV4</accession>
<dbReference type="RefSeq" id="WP_063000927.1">
    <property type="nucleotide sequence ID" value="NZ_BMMH01000041.1"/>
</dbReference>
<dbReference type="Proteomes" id="UP000638263">
    <property type="component" value="Unassembled WGS sequence"/>
</dbReference>